<dbReference type="Pfam" id="PF13604">
    <property type="entry name" value="AAA_30"/>
    <property type="match status" value="1"/>
</dbReference>
<dbReference type="InterPro" id="IPR050534">
    <property type="entry name" value="Coronavir_polyprotein_1ab"/>
</dbReference>
<dbReference type="Pfam" id="PF18272">
    <property type="entry name" value="ssDNA_TraI_N"/>
    <property type="match status" value="1"/>
</dbReference>
<keyword evidence="1" id="KW-0175">Coiled coil</keyword>
<accession>A0A3V2NZC9</accession>
<dbReference type="EMBL" id="AAACIV010000026">
    <property type="protein sequence ID" value="EAA7255262.1"/>
    <property type="molecule type" value="Genomic_DNA"/>
</dbReference>
<dbReference type="Pfam" id="PF08751">
    <property type="entry name" value="TrwC"/>
    <property type="match status" value="1"/>
</dbReference>
<dbReference type="CDD" id="cd18809">
    <property type="entry name" value="SF1_C_RecD"/>
    <property type="match status" value="1"/>
</dbReference>
<gene>
    <name evidence="8" type="primary">traI</name>
    <name evidence="8" type="ORF">DSF98_21735</name>
</gene>
<dbReference type="InterPro" id="IPR027417">
    <property type="entry name" value="P-loop_NTPase"/>
</dbReference>
<dbReference type="GO" id="GO:0003677">
    <property type="term" value="F:DNA binding"/>
    <property type="evidence" value="ECO:0007669"/>
    <property type="project" value="InterPro"/>
</dbReference>
<feature type="region of interest" description="Disordered" evidence="2">
    <location>
        <begin position="242"/>
        <end position="270"/>
    </location>
</feature>
<proteinExistence type="predicted"/>
<name>A0A3V2NZC9_SALET</name>
<evidence type="ECO:0000259" key="3">
    <source>
        <dbReference type="Pfam" id="PF07057"/>
    </source>
</evidence>
<dbReference type="InterPro" id="IPR014129">
    <property type="entry name" value="Conjug_relaxase_TraI"/>
</dbReference>
<dbReference type="Pfam" id="PF22232">
    <property type="entry name" value="TraI_hel_assoc_N"/>
    <property type="match status" value="1"/>
</dbReference>
<feature type="region of interest" description="Disordered" evidence="2">
    <location>
        <begin position="298"/>
        <end position="339"/>
    </location>
</feature>
<dbReference type="InterPro" id="IPR014059">
    <property type="entry name" value="TraI/TrwC_relax"/>
</dbReference>
<dbReference type="NCBIfam" id="NF041492">
    <property type="entry name" value="MobF"/>
    <property type="match status" value="1"/>
</dbReference>
<dbReference type="InterPro" id="IPR014862">
    <property type="entry name" value="TrwC"/>
</dbReference>
<dbReference type="InterPro" id="IPR009767">
    <property type="entry name" value="DNA_helicase_TraI_C"/>
</dbReference>
<feature type="compositionally biased region" description="Basic and acidic residues" evidence="2">
    <location>
        <begin position="258"/>
        <end position="270"/>
    </location>
</feature>
<reference evidence="8" key="1">
    <citation type="submission" date="2018-07" db="EMBL/GenBank/DDBJ databases">
        <authorList>
            <person name="Ashton P.M."/>
            <person name="Dallman T."/>
            <person name="Nair S."/>
            <person name="De Pinna E."/>
            <person name="Peters T."/>
            <person name="Grant K."/>
        </authorList>
    </citation>
    <scope>NUCLEOTIDE SEQUENCE [LARGE SCALE GENOMIC DNA]</scope>
    <source>
        <strain evidence="8">440016</strain>
    </source>
</reference>
<dbReference type="PANTHER" id="PTHR43788">
    <property type="entry name" value="DNA2/NAM7 HELICASE FAMILY MEMBER"/>
    <property type="match status" value="1"/>
</dbReference>
<feature type="domain" description="TrwC relaxase" evidence="4">
    <location>
        <begin position="8"/>
        <end position="281"/>
    </location>
</feature>
<evidence type="ECO:0000256" key="2">
    <source>
        <dbReference type="SAM" id="MobiDB-lite"/>
    </source>
</evidence>
<dbReference type="GO" id="GO:0003678">
    <property type="term" value="F:DNA helicase activity"/>
    <property type="evidence" value="ECO:0007669"/>
    <property type="project" value="InterPro"/>
</dbReference>
<dbReference type="InterPro" id="IPR040987">
    <property type="entry name" value="TraI_N"/>
</dbReference>
<dbReference type="InterPro" id="IPR040668">
    <property type="entry name" value="TraI_2B"/>
</dbReference>
<feature type="domain" description="TraI 2B/2B-like" evidence="6">
    <location>
        <begin position="655"/>
        <end position="734"/>
    </location>
</feature>
<feature type="coiled-coil region" evidence="1">
    <location>
        <begin position="1670"/>
        <end position="1736"/>
    </location>
</feature>
<evidence type="ECO:0000259" key="4">
    <source>
        <dbReference type="Pfam" id="PF08751"/>
    </source>
</evidence>
<organism evidence="8">
    <name type="scientific">Salmonella enterica I</name>
    <dbReference type="NCBI Taxonomy" id="59201"/>
    <lineage>
        <taxon>Bacteria</taxon>
        <taxon>Pseudomonadati</taxon>
        <taxon>Pseudomonadota</taxon>
        <taxon>Gammaproteobacteria</taxon>
        <taxon>Enterobacterales</taxon>
        <taxon>Enterobacteriaceae</taxon>
        <taxon>Salmonella</taxon>
    </lineage>
</organism>
<feature type="domain" description="TraI N-terminal subdomain" evidence="5">
    <location>
        <begin position="598"/>
        <end position="647"/>
    </location>
</feature>
<evidence type="ECO:0000259" key="7">
    <source>
        <dbReference type="Pfam" id="PF22232"/>
    </source>
</evidence>
<dbReference type="CDD" id="cd17933">
    <property type="entry name" value="DEXSc_RecD-like"/>
    <property type="match status" value="1"/>
</dbReference>
<protein>
    <submittedName>
        <fullName evidence="8">Conjugative transfer relaxase/helicase TraI</fullName>
    </submittedName>
</protein>
<evidence type="ECO:0000259" key="6">
    <source>
        <dbReference type="Pfam" id="PF18340"/>
    </source>
</evidence>
<comment type="caution">
    <text evidence="8">The sequence shown here is derived from an EMBL/GenBank/DDBJ whole genome shotgun (WGS) entry which is preliminary data.</text>
</comment>
<feature type="domain" description="TraI helicase-associated ssDBD N-terminal" evidence="7">
    <location>
        <begin position="466"/>
        <end position="559"/>
    </location>
</feature>
<dbReference type="NCBIfam" id="TIGR02686">
    <property type="entry name" value="relax_trwC"/>
    <property type="match status" value="1"/>
</dbReference>
<sequence>MLSIAPIAGGGAGYYTSQDNYYFLGSMQSRWLGEGAKSLQLEGPVDAFRLDELIAGRLPNGVSLERMEGGINVHRGGYDLTLSAPKSVSVLIALYGESRLLEAHNQAVEVVSREIESLTGTRIMRDGISQHVHTGKMVAAAFNHDTSRELDPQIHTHLLLLNMTEKEGRWSTLSSDRRGRTGTIDALYDNKIALGQIYRHALRRQVEAMGYETVNTGQRGLWEIKGVPVDIFSTRSQQIREAVGDDASAKSRSVAALDTRRAKQKEPDREELLTEWHERIDRTGFSYRALREKAAEREARLQSERTAAAPEQAVLSGEAGGHSQRETSSSSASGQREGVTVPSVIRDAVSQAISLLSDRRAQFTYSDVLSRTLALVEAEPGSIALARAGIEQAISSGELVPLDKEKGLFTSSIHLLDELSVQQLAQQAMRENRVMVTMRPEMPLQGAAAILADTLPAVAIISVGRGMATQREQIQAVVAMAEGQGRQVQVMAPDKKMTAFLTEQHGLNGKVSGKELLTGDGLKHDGTLVIAGAEKLSVKETVTLLDQALRNNVQVLMMDGGGRKGTGNALATLEDAGVVRLQGGTDRGVRVSVISHGDRRQRYEQLALDYAVLHAQGESVVAQAPGREQRALTEAIRQSLKAAGALGDREVTVSTLTPVFLDSKSRRLTDNYREGQILERYDAERRKSERYTIDRVTARSRTLTLTDEKGRSQLIKVRELDSGWRLYQTGTLPVAEGEKLMLTGSHGKLRAGDSVTVERITDRTLTVRQGERRHRLPVAEGLKISQGYVTTPGKTVSEQGVVLAAVSARDTQAQTLNTLATSGDRVQIYTSLPEEDAHARLARSPLYRQAREQVSPEGKPLDTAMQQARDSVMPVTEKAVRQAITLAQGSSVVFSRQDVVLEALKAHPSVTPYGIHHTFAELVQRGEILSVPGDGSASRYVPAETWLQEKAILRTMAEGKHTQRPLMETVDLPLLSGLTSGQQAASRLILESTDRFVAIQGYAGVGKTTQFRSVLAALETLPEADRPAVVGLAPTHRAVSEMQGVGVKAQTIASFLMDTERRQQSGEQLNFSKTLFLVDESSMVGNRDMADTLARIAAAGGRAVLSGDSLQLQPVASGAPFTLMQQRSAIDVAVMKDIVRQSPELRPAVYALLEGRTGEALDTIRRVSPEQVPRDNGAYVPASSVTEIRQTREQRETQGDRVISAIVDDYTGRTAEARRQTLVVTQTNADAMAINAGIHDRLHGAGKTGEHEFPVTVLVREKAQTEALKSVAGLAQHSGHIALVNQQYYTIHSPDAANGVVMLRDAEGRDHLLSAFESSLRDIAVFSRREIRLSEGDLVRFTHQDREQGRDTQTLWEVIRIAGNGDITLKHGESTRLIQPGREMSDMHLDYGYAGTAHRAQGASEAFVIALAGATDARQRLASLSDAYVALSRMKQHVQVYTDDSGKWLASVAASESRKTAHDVLDVQQDFRAATAQNLWDRARALNQNALGRALLRETGLPDHSEARFIRGSRKYPAPHVAWPTYDRNGRQQGIWLQEIRMDEEGRMQGLDEQGRWLGRDDAGVVVLQQSHNGVTLTASDPVSALALARQHPESGVVLQQDTAPLPGWLLLKLTQGQAEMTPEAMKTAQAAQNTDAELLSLQTPEERARQEAEKAVRETLRQDETRNILPAENEALQAAENAVAEQEIRAAGQAAAREEKENSQLLQHEVTALKRINAQEQLRQMEKELVIDREKTL</sequence>
<dbReference type="InterPro" id="IPR054558">
    <property type="entry name" value="TraI_hel_assoc_DBD_N"/>
</dbReference>
<dbReference type="NCBIfam" id="TIGR02760">
    <property type="entry name" value="TraI_TIGR"/>
    <property type="match status" value="1"/>
</dbReference>
<dbReference type="GO" id="GO:0005524">
    <property type="term" value="F:ATP binding"/>
    <property type="evidence" value="ECO:0007669"/>
    <property type="project" value="InterPro"/>
</dbReference>
<dbReference type="Gene3D" id="3.40.50.300">
    <property type="entry name" value="P-loop containing nucleotide triphosphate hydrolases"/>
    <property type="match status" value="1"/>
</dbReference>
<dbReference type="Pfam" id="PF07057">
    <property type="entry name" value="TraI_C"/>
    <property type="match status" value="1"/>
</dbReference>
<evidence type="ECO:0000259" key="5">
    <source>
        <dbReference type="Pfam" id="PF18272"/>
    </source>
</evidence>
<dbReference type="Proteomes" id="UP000839682">
    <property type="component" value="Unassembled WGS sequence"/>
</dbReference>
<dbReference type="SUPFAM" id="SSF52540">
    <property type="entry name" value="P-loop containing nucleoside triphosphate hydrolases"/>
    <property type="match status" value="2"/>
</dbReference>
<evidence type="ECO:0000313" key="8">
    <source>
        <dbReference type="EMBL" id="EAA7255262.1"/>
    </source>
</evidence>
<feature type="domain" description="DNA helicase TraI type C-terminal" evidence="3">
    <location>
        <begin position="1460"/>
        <end position="1615"/>
    </location>
</feature>
<dbReference type="Pfam" id="PF18340">
    <property type="entry name" value="TraI_2B"/>
    <property type="match status" value="1"/>
</dbReference>
<evidence type="ECO:0000256" key="1">
    <source>
        <dbReference type="SAM" id="Coils"/>
    </source>
</evidence>
<dbReference type="GO" id="GO:0016818">
    <property type="term" value="F:hydrolase activity, acting on acid anhydrides, in phosphorus-containing anhydrides"/>
    <property type="evidence" value="ECO:0007669"/>
    <property type="project" value="InterPro"/>
</dbReference>
<dbReference type="SUPFAM" id="SSF55464">
    <property type="entry name" value="Origin of replication-binding domain, RBD-like"/>
    <property type="match status" value="1"/>
</dbReference>